<sequence length="427" mass="47309">MLGLVSNSKKVGLLFSRSLSSVKQDKAAYHLDKEFKFAAHNYNSVPVVISKGKGIHVWDVNGKKYFDCLSGYSSINQGHLHPRIVAAAVDQLQNLSMASRAFHNDIFSEYCEYATKLFKYDKLLPMNSGVEGSETAIKLARRWAYTAKGVPENKAVVLFAEGNFMGRSIAVISASNNLDNTYRFGPFLPGMETIPFNDLNALETKLKNNPNIAAFMVEPIQGENGVIIPDDNYLRNVRELCTKHNVLFIADEVQTGLGRTGKMLCSDNYNVRPDVVVLAKSLSGGIMPISAILADDDIMLTIGRGHHGSTFGGMPLSCRVALESLRVLVEEKMCENSEKMGKVMLNKIKTLPKEVVSEVRGKGLFVAMVIDKAFDPTKVCYRLAENGVLSKNTHNRVIRLSPPLTINEEEIGQIHKIMDKTVRSFME</sequence>
<evidence type="ECO:0000313" key="2">
    <source>
        <dbReference type="WBParaSite" id="RSKR_0000327500.1"/>
    </source>
</evidence>
<accession>A0AC35TS29</accession>
<dbReference type="Proteomes" id="UP000095286">
    <property type="component" value="Unplaced"/>
</dbReference>
<reference evidence="2" key="1">
    <citation type="submission" date="2016-11" db="UniProtKB">
        <authorList>
            <consortium name="WormBaseParasite"/>
        </authorList>
    </citation>
    <scope>IDENTIFICATION</scope>
    <source>
        <strain evidence="2">KR3021</strain>
    </source>
</reference>
<protein>
    <submittedName>
        <fullName evidence="2">Ornithine aminotransferase</fullName>
    </submittedName>
</protein>
<organism evidence="1 2">
    <name type="scientific">Rhabditophanes sp. KR3021</name>
    <dbReference type="NCBI Taxonomy" id="114890"/>
    <lineage>
        <taxon>Eukaryota</taxon>
        <taxon>Metazoa</taxon>
        <taxon>Ecdysozoa</taxon>
        <taxon>Nematoda</taxon>
        <taxon>Chromadorea</taxon>
        <taxon>Rhabditida</taxon>
        <taxon>Tylenchina</taxon>
        <taxon>Panagrolaimomorpha</taxon>
        <taxon>Strongyloidoidea</taxon>
        <taxon>Alloionematidae</taxon>
        <taxon>Rhabditophanes</taxon>
    </lineage>
</organism>
<evidence type="ECO:0000313" key="1">
    <source>
        <dbReference type="Proteomes" id="UP000095286"/>
    </source>
</evidence>
<name>A0AC35TS29_9BILA</name>
<proteinExistence type="predicted"/>
<dbReference type="WBParaSite" id="RSKR_0000327500.1">
    <property type="protein sequence ID" value="RSKR_0000327500.1"/>
    <property type="gene ID" value="RSKR_0000327500"/>
</dbReference>